<protein>
    <submittedName>
        <fullName evidence="2">Uncharacterized protein</fullName>
    </submittedName>
</protein>
<dbReference type="AlphaFoldDB" id="A0A1D2A7J8"/>
<evidence type="ECO:0000256" key="1">
    <source>
        <dbReference type="SAM" id="MobiDB-lite"/>
    </source>
</evidence>
<sequence>MALALRCRGRLGLGRLVNSGFEHVTGTSGSKTAVERNANSPVPSAALLGTEPSTSARTQVPGNPDLATAVSLSFIVLETVVKHANPSQVPFACRGFASSTPAAAEAGRPGPSRPQAAPSGGPSRAVAQGRPTRPMPQARGPQAAAQGRAPPSRQGDQQQRGPRIGGRGAQDGGSQLLRDDLLKANWVISGPDPENPEKTVQHDALSVLDPSHFTQALNLDALPLLKHLVPERDWRRFASGDLSPEEQENLVDRLSLVLFRSSQGEARQLSRRADMTSNPDFRIGESLGTMPSTDPTQPPPSALDVLTEQRDYFLQELGVSEEEYESIKADVAADFEATVRPLLDARSDSGEAQAQALESVAQASVPEDHVHAAAIKDKLGVLERNAFWPQASKLTFAQRLVKALS</sequence>
<reference evidence="2" key="1">
    <citation type="submission" date="2015-08" db="EMBL/GenBank/DDBJ databases">
        <authorList>
            <person name="Babu N.S."/>
            <person name="Beckwith C.J."/>
            <person name="Beseler K.G."/>
            <person name="Brison A."/>
            <person name="Carone J.V."/>
            <person name="Caskin T.P."/>
            <person name="Diamond M."/>
            <person name="Durham M.E."/>
            <person name="Foxe J.M."/>
            <person name="Go M."/>
            <person name="Henderson B.A."/>
            <person name="Jones I.B."/>
            <person name="McGettigan J.A."/>
            <person name="Micheletti S.J."/>
            <person name="Nasrallah M.E."/>
            <person name="Ortiz D."/>
            <person name="Piller C.R."/>
            <person name="Privatt S.R."/>
            <person name="Schneider S.L."/>
            <person name="Sharp S."/>
            <person name="Smith T.C."/>
            <person name="Stanton J.D."/>
            <person name="Ullery H.E."/>
            <person name="Wilson R.J."/>
            <person name="Serrano M.G."/>
            <person name="Buck G."/>
            <person name="Lee V."/>
            <person name="Wang Y."/>
            <person name="Carvalho R."/>
            <person name="Voegtly L."/>
            <person name="Shi R."/>
            <person name="Duckworth R."/>
            <person name="Johnson A."/>
            <person name="Loviza R."/>
            <person name="Walstead R."/>
            <person name="Shah Z."/>
            <person name="Kiflezghi M."/>
            <person name="Wade K."/>
            <person name="Ball S.L."/>
            <person name="Bradley K.W."/>
            <person name="Asai D.J."/>
            <person name="Bowman C.A."/>
            <person name="Russell D.A."/>
            <person name="Pope W.H."/>
            <person name="Jacobs-Sera D."/>
            <person name="Hendrix R.W."/>
            <person name="Hatfull G.F."/>
        </authorList>
    </citation>
    <scope>NUCLEOTIDE SEQUENCE</scope>
</reference>
<name>A0A1D2A7J8_AUXPR</name>
<feature type="compositionally biased region" description="Low complexity" evidence="1">
    <location>
        <begin position="135"/>
        <end position="162"/>
    </location>
</feature>
<organism evidence="2">
    <name type="scientific">Auxenochlorella protothecoides</name>
    <name type="common">Green microalga</name>
    <name type="synonym">Chlorella protothecoides</name>
    <dbReference type="NCBI Taxonomy" id="3075"/>
    <lineage>
        <taxon>Eukaryota</taxon>
        <taxon>Viridiplantae</taxon>
        <taxon>Chlorophyta</taxon>
        <taxon>core chlorophytes</taxon>
        <taxon>Trebouxiophyceae</taxon>
        <taxon>Chlorellales</taxon>
        <taxon>Chlorellaceae</taxon>
        <taxon>Auxenochlorella</taxon>
    </lineage>
</organism>
<feature type="region of interest" description="Disordered" evidence="1">
    <location>
        <begin position="101"/>
        <end position="174"/>
    </location>
</feature>
<evidence type="ECO:0000313" key="2">
    <source>
        <dbReference type="EMBL" id="JAT75180.1"/>
    </source>
</evidence>
<proteinExistence type="predicted"/>
<gene>
    <name evidence="2" type="ORF">g.30720</name>
</gene>
<accession>A0A1D2A7J8</accession>
<dbReference type="EMBL" id="GDKF01003442">
    <property type="protein sequence ID" value="JAT75180.1"/>
    <property type="molecule type" value="Transcribed_RNA"/>
</dbReference>